<dbReference type="EMBL" id="KV425832">
    <property type="protein sequence ID" value="KZT15077.1"/>
    <property type="molecule type" value="Genomic_DNA"/>
</dbReference>
<dbReference type="STRING" id="1314782.A0A165K643"/>
<keyword evidence="2" id="KW-1185">Reference proteome</keyword>
<sequence>LLLWITSSMSPQEIHNWMMDSHSEFQKKMIEYLESVHQGEFLDKDILDVQSDVKYAESDPKYKDPTQTLPMAPPGPCEHSLDPECQICQSSKAWWSQFREIVNDLLLKSNVH</sequence>
<dbReference type="OrthoDB" id="3229882at2759"/>
<dbReference type="AlphaFoldDB" id="A0A165K643"/>
<accession>A0A165K643</accession>
<feature type="non-terminal residue" evidence="1">
    <location>
        <position position="112"/>
    </location>
</feature>
<evidence type="ECO:0000313" key="1">
    <source>
        <dbReference type="EMBL" id="KZT15077.1"/>
    </source>
</evidence>
<gene>
    <name evidence="1" type="ORF">NEOLEDRAFT_1018986</name>
</gene>
<proteinExistence type="predicted"/>
<evidence type="ECO:0000313" key="2">
    <source>
        <dbReference type="Proteomes" id="UP000076761"/>
    </source>
</evidence>
<feature type="non-terminal residue" evidence="1">
    <location>
        <position position="1"/>
    </location>
</feature>
<protein>
    <submittedName>
        <fullName evidence="1">Uncharacterized protein</fullName>
    </submittedName>
</protein>
<dbReference type="Proteomes" id="UP000076761">
    <property type="component" value="Unassembled WGS sequence"/>
</dbReference>
<name>A0A165K643_9AGAM</name>
<organism evidence="1 2">
    <name type="scientific">Neolentinus lepideus HHB14362 ss-1</name>
    <dbReference type="NCBI Taxonomy" id="1314782"/>
    <lineage>
        <taxon>Eukaryota</taxon>
        <taxon>Fungi</taxon>
        <taxon>Dikarya</taxon>
        <taxon>Basidiomycota</taxon>
        <taxon>Agaricomycotina</taxon>
        <taxon>Agaricomycetes</taxon>
        <taxon>Gloeophyllales</taxon>
        <taxon>Gloeophyllaceae</taxon>
        <taxon>Neolentinus</taxon>
    </lineage>
</organism>
<reference evidence="1 2" key="1">
    <citation type="journal article" date="2016" name="Mol. Biol. Evol.">
        <title>Comparative Genomics of Early-Diverging Mushroom-Forming Fungi Provides Insights into the Origins of Lignocellulose Decay Capabilities.</title>
        <authorList>
            <person name="Nagy L.G."/>
            <person name="Riley R."/>
            <person name="Tritt A."/>
            <person name="Adam C."/>
            <person name="Daum C."/>
            <person name="Floudas D."/>
            <person name="Sun H."/>
            <person name="Yadav J.S."/>
            <person name="Pangilinan J."/>
            <person name="Larsson K.H."/>
            <person name="Matsuura K."/>
            <person name="Barry K."/>
            <person name="Labutti K."/>
            <person name="Kuo R."/>
            <person name="Ohm R.A."/>
            <person name="Bhattacharya S.S."/>
            <person name="Shirouzu T."/>
            <person name="Yoshinaga Y."/>
            <person name="Martin F.M."/>
            <person name="Grigoriev I.V."/>
            <person name="Hibbett D.S."/>
        </authorList>
    </citation>
    <scope>NUCLEOTIDE SEQUENCE [LARGE SCALE GENOMIC DNA]</scope>
    <source>
        <strain evidence="1 2">HHB14362 ss-1</strain>
    </source>
</reference>
<dbReference type="InParanoid" id="A0A165K643"/>